<evidence type="ECO:0000313" key="1">
    <source>
        <dbReference type="EMBL" id="QJP88390.1"/>
    </source>
</evidence>
<name>A0A6M4JJD2_BACSU</name>
<organism evidence="1">
    <name type="scientific">Bacillus subtilis (strain 168)</name>
    <dbReference type="NCBI Taxonomy" id="224308"/>
    <lineage>
        <taxon>Bacteria</taxon>
        <taxon>Bacillati</taxon>
        <taxon>Bacillota</taxon>
        <taxon>Bacilli</taxon>
        <taxon>Bacillales</taxon>
        <taxon>Bacillaceae</taxon>
        <taxon>Bacillus</taxon>
    </lineage>
</organism>
<sequence>MEVAIVNDSKDKYIYAGIQKEAAFNNIFESAKMSKRIISRATTCKYLRKNKKKVEELENEYAAVMNCKKK</sequence>
<protein>
    <submittedName>
        <fullName evidence="1">Uncharacterized protein</fullName>
    </submittedName>
</protein>
<dbReference type="RefSeq" id="WP_003231381.1">
    <property type="nucleotide sequence ID" value="NZ_CP019662.1"/>
</dbReference>
<dbReference type="EMBL" id="CP052842">
    <property type="protein sequence ID" value="QJP88390.1"/>
    <property type="molecule type" value="Genomic_DNA"/>
</dbReference>
<reference evidence="1" key="1">
    <citation type="submission" date="2020-04" db="EMBL/GenBank/DDBJ databases">
        <title>Phage recombination drives evolution of spore-forming Bacilli.</title>
        <authorList>
            <person name="Dragos A."/>
            <person name="Kovacs A.T."/>
        </authorList>
    </citation>
    <scope>NUCLEOTIDE SEQUENCE</scope>
    <source>
        <strain evidence="1">168</strain>
    </source>
</reference>
<gene>
    <name evidence="1" type="ORF">HIR78_10235</name>
</gene>
<dbReference type="AlphaFoldDB" id="A0A6M4JJD2"/>
<proteinExistence type="predicted"/>
<accession>A0A6M4JJD2</accession>